<dbReference type="CDD" id="cd12951">
    <property type="entry name" value="RRP7_Rrp7A"/>
    <property type="match status" value="1"/>
</dbReference>
<feature type="domain" description="Ribosomal RNA-processing protein 7 C-terminal" evidence="3">
    <location>
        <begin position="118"/>
        <end position="232"/>
    </location>
</feature>
<dbReference type="OrthoDB" id="5390at2759"/>
<dbReference type="InterPro" id="IPR024326">
    <property type="entry name" value="RRP7_C"/>
</dbReference>
<dbReference type="AlphaFoldDB" id="A0A482W1V6"/>
<dbReference type="GO" id="GO:0032545">
    <property type="term" value="C:CURI complex"/>
    <property type="evidence" value="ECO:0007669"/>
    <property type="project" value="TreeGrafter"/>
</dbReference>
<feature type="coiled-coil region" evidence="2">
    <location>
        <begin position="123"/>
        <end position="150"/>
    </location>
</feature>
<organism evidence="5 6">
    <name type="scientific">Asbolus verrucosus</name>
    <name type="common">Desert ironclad beetle</name>
    <dbReference type="NCBI Taxonomy" id="1661398"/>
    <lineage>
        <taxon>Eukaryota</taxon>
        <taxon>Metazoa</taxon>
        <taxon>Ecdysozoa</taxon>
        <taxon>Arthropoda</taxon>
        <taxon>Hexapoda</taxon>
        <taxon>Insecta</taxon>
        <taxon>Pterygota</taxon>
        <taxon>Neoptera</taxon>
        <taxon>Endopterygota</taxon>
        <taxon>Coleoptera</taxon>
        <taxon>Polyphaga</taxon>
        <taxon>Cucujiformia</taxon>
        <taxon>Tenebrionidae</taxon>
        <taxon>Pimeliinae</taxon>
        <taxon>Asbolus</taxon>
    </lineage>
</organism>
<dbReference type="GO" id="GO:0000028">
    <property type="term" value="P:ribosomal small subunit assembly"/>
    <property type="evidence" value="ECO:0007669"/>
    <property type="project" value="TreeGrafter"/>
</dbReference>
<dbReference type="GO" id="GO:0034456">
    <property type="term" value="C:UTP-C complex"/>
    <property type="evidence" value="ECO:0007669"/>
    <property type="project" value="TreeGrafter"/>
</dbReference>
<feature type="non-terminal residue" evidence="5">
    <location>
        <position position="1"/>
    </location>
</feature>
<dbReference type="InterPro" id="IPR035979">
    <property type="entry name" value="RBD_domain_sf"/>
</dbReference>
<dbReference type="InterPro" id="IPR040447">
    <property type="entry name" value="RRM_Rrp7"/>
</dbReference>
<evidence type="ECO:0000313" key="6">
    <source>
        <dbReference type="Proteomes" id="UP000292052"/>
    </source>
</evidence>
<accession>A0A482W1V6</accession>
<proteinExistence type="inferred from homology"/>
<dbReference type="SUPFAM" id="SSF54928">
    <property type="entry name" value="RNA-binding domain, RBD"/>
    <property type="match status" value="1"/>
</dbReference>
<evidence type="ECO:0000256" key="2">
    <source>
        <dbReference type="SAM" id="Coils"/>
    </source>
</evidence>
<dbReference type="Proteomes" id="UP000292052">
    <property type="component" value="Unassembled WGS sequence"/>
</dbReference>
<dbReference type="PANTHER" id="PTHR13191:SF0">
    <property type="entry name" value="RIBOSOMAL RNA-PROCESSING PROTEIN 7 HOMOLOG A-RELATED"/>
    <property type="match status" value="1"/>
</dbReference>
<dbReference type="STRING" id="1661398.A0A482W1V6"/>
<dbReference type="GO" id="GO:0003676">
    <property type="term" value="F:nucleic acid binding"/>
    <property type="evidence" value="ECO:0007669"/>
    <property type="project" value="InterPro"/>
</dbReference>
<evidence type="ECO:0000259" key="4">
    <source>
        <dbReference type="Pfam" id="PF17799"/>
    </source>
</evidence>
<keyword evidence="6" id="KW-1185">Reference proteome</keyword>
<comment type="caution">
    <text evidence="5">The sequence shown here is derived from an EMBL/GenBank/DDBJ whole genome shotgun (WGS) entry which is preliminary data.</text>
</comment>
<evidence type="ECO:0000256" key="1">
    <source>
        <dbReference type="ARBA" id="ARBA00006110"/>
    </source>
</evidence>
<dbReference type="EMBL" id="QDEB01037972">
    <property type="protein sequence ID" value="RZC39034.1"/>
    <property type="molecule type" value="Genomic_DNA"/>
</dbReference>
<sequence>FLVVPICFESDSSSHHELFIKEHSVRNYDENKPAGRTLFVINIPPYSNEDSLKKIFSTSVVDDVKEEKAKNGFKIGYIVFEKREGLLKSLKLEHLNPFSSDKEPVLIGLNKWVQEYNSSVYDHEKLSEEVNKLLKNNQVKEKKSNEKQEDVDDDGWTVVTKKGRNPGLSRKESVQNKIIKKNKLKSRKKELKNFYTFQLKEQKMKNIIALRKSFQDSKEKVNLMKKMRNFKPL</sequence>
<dbReference type="Pfam" id="PF12923">
    <property type="entry name" value="RRP7"/>
    <property type="match status" value="1"/>
</dbReference>
<dbReference type="InterPro" id="IPR040446">
    <property type="entry name" value="RRP7"/>
</dbReference>
<protein>
    <submittedName>
        <fullName evidence="5">RRP7 domain containing protein</fullName>
    </submittedName>
</protein>
<reference evidence="5 6" key="1">
    <citation type="submission" date="2017-03" db="EMBL/GenBank/DDBJ databases">
        <title>Genome of the blue death feigning beetle - Asbolus verrucosus.</title>
        <authorList>
            <person name="Rider S.D."/>
        </authorList>
    </citation>
    <scope>NUCLEOTIDE SEQUENCE [LARGE SCALE GENOMIC DNA]</scope>
    <source>
        <strain evidence="5">Butters</strain>
        <tissue evidence="5">Head and leg muscle</tissue>
    </source>
</reference>
<dbReference type="PANTHER" id="PTHR13191">
    <property type="entry name" value="RIBOSOMAL RNA PROCESSING PROTEIN 7-RELATED"/>
    <property type="match status" value="1"/>
</dbReference>
<dbReference type="InterPro" id="IPR012677">
    <property type="entry name" value="Nucleotide-bd_a/b_plait_sf"/>
</dbReference>
<feature type="domain" description="Rrp7 RRM-like N-terminal" evidence="4">
    <location>
        <begin position="1"/>
        <end position="62"/>
    </location>
</feature>
<dbReference type="Gene3D" id="3.30.70.330">
    <property type="match status" value="1"/>
</dbReference>
<gene>
    <name evidence="5" type="ORF">BDFB_001890</name>
</gene>
<evidence type="ECO:0000259" key="3">
    <source>
        <dbReference type="Pfam" id="PF12923"/>
    </source>
</evidence>
<evidence type="ECO:0000313" key="5">
    <source>
        <dbReference type="EMBL" id="RZC39034.1"/>
    </source>
</evidence>
<dbReference type="Gene3D" id="6.10.250.1770">
    <property type="match status" value="1"/>
</dbReference>
<keyword evidence="2" id="KW-0175">Coiled coil</keyword>
<dbReference type="Pfam" id="PF17799">
    <property type="entry name" value="RRM_Rrp7"/>
    <property type="match status" value="1"/>
</dbReference>
<name>A0A482W1V6_ASBVE</name>
<dbReference type="GO" id="GO:0006364">
    <property type="term" value="P:rRNA processing"/>
    <property type="evidence" value="ECO:0007669"/>
    <property type="project" value="TreeGrafter"/>
</dbReference>
<comment type="similarity">
    <text evidence="1">Belongs to the RRP7 family.</text>
</comment>